<dbReference type="Gene3D" id="1.10.510.10">
    <property type="entry name" value="Transferase(Phosphotransferase) domain 1"/>
    <property type="match status" value="1"/>
</dbReference>
<sequence length="703" mass="72058">MTLRCQYKSVRLLGSGSSATVILCRTEATGGDAELTTGNVAGNLVAVKRFHDSLKGAQGAQLLDHEAAVLSAAQPHPNVVRLLGSFFSASRRPHLVMEAVPRSLASELRCRRRWDHAAEAWTGHDDGDAAGAAAAAAACRSRVSAMCGDVSGCGGGGGGGALAGPEVKLMAWQLARALAHLHDKKIAHCDVRPANVLLDDMGVLKLADFGSARFLRHPSRGANVSRPASPPTQPQPQAKQAAIASRWYQAPEVLAGSQCGCAADVWSYGCTVAELAMGTALLPGSSHADQLLQIMRFCGLPPFDPYGFLLSKLSAAAAADDDDGGPAGSDLVHLVWLLESCLRIDPNDRVTAAKILRSPYFADVPDLIAGTELEAALLLYGNDSGHMLAPAASPTALRNCESGRRAPGTAAAPAAAAAAAVVRPPRCGGGAAPAAAPPPSQRSKAGFADFTPIIFLPFGDEAEVVEETGEDRCCLQPDHAQALPEGDFGGDGGGGWSGYAAAGPAAAAAFVPRCVIDFRRPPGLDDTAMVTAKQQVTNDGGGAAAAATIAAAAFVTAASVDARQHEQSCKAAPSAAAKVIRDSVTETDEAAAAGSVRRSPAAVVVAAAVAAATADDGGPPAAAVWLDDNLPCERTPLCWWDGGAPPPAVQQQQRGTAAPPPPAAAATGLWQGDPPDLLRELCDLAADGGDWPCWLPQRRWSIA</sequence>
<evidence type="ECO:0000256" key="3">
    <source>
        <dbReference type="SAM" id="MobiDB-lite"/>
    </source>
</evidence>
<evidence type="ECO:0000313" key="5">
    <source>
        <dbReference type="EMBL" id="GLC50520.1"/>
    </source>
</evidence>
<reference evidence="5 6" key="1">
    <citation type="journal article" date="2023" name="Commun. Biol.">
        <title>Reorganization of the ancestral sex-determining regions during the evolution of trioecy in Pleodorina starrii.</title>
        <authorList>
            <person name="Takahashi K."/>
            <person name="Suzuki S."/>
            <person name="Kawai-Toyooka H."/>
            <person name="Yamamoto K."/>
            <person name="Hamaji T."/>
            <person name="Ootsuki R."/>
            <person name="Yamaguchi H."/>
            <person name="Kawachi M."/>
            <person name="Higashiyama T."/>
            <person name="Nozaki H."/>
        </authorList>
    </citation>
    <scope>NUCLEOTIDE SEQUENCE [LARGE SCALE GENOMIC DNA]</scope>
    <source>
        <strain evidence="5 6">NIES-4479</strain>
    </source>
</reference>
<name>A0A9W6EZQ0_9CHLO</name>
<proteinExistence type="predicted"/>
<keyword evidence="6" id="KW-1185">Reference proteome</keyword>
<dbReference type="GO" id="GO:0004672">
    <property type="term" value="F:protein kinase activity"/>
    <property type="evidence" value="ECO:0007669"/>
    <property type="project" value="InterPro"/>
</dbReference>
<dbReference type="Pfam" id="PF00069">
    <property type="entry name" value="Pkinase"/>
    <property type="match status" value="1"/>
</dbReference>
<evidence type="ECO:0000256" key="1">
    <source>
        <dbReference type="ARBA" id="ARBA00022741"/>
    </source>
</evidence>
<dbReference type="InterPro" id="IPR011009">
    <property type="entry name" value="Kinase-like_dom_sf"/>
</dbReference>
<gene>
    <name evidence="5" type="primary">PLEST000012</name>
    <name evidence="5" type="ORF">PLESTB_000388800</name>
</gene>
<dbReference type="PANTHER" id="PTHR24055">
    <property type="entry name" value="MITOGEN-ACTIVATED PROTEIN KINASE"/>
    <property type="match status" value="1"/>
</dbReference>
<dbReference type="GO" id="GO:0005524">
    <property type="term" value="F:ATP binding"/>
    <property type="evidence" value="ECO:0007669"/>
    <property type="project" value="UniProtKB-KW"/>
</dbReference>
<dbReference type="SUPFAM" id="SSF56112">
    <property type="entry name" value="Protein kinase-like (PK-like)"/>
    <property type="match status" value="1"/>
</dbReference>
<evidence type="ECO:0000259" key="4">
    <source>
        <dbReference type="PROSITE" id="PS50011"/>
    </source>
</evidence>
<evidence type="ECO:0000256" key="2">
    <source>
        <dbReference type="ARBA" id="ARBA00022840"/>
    </source>
</evidence>
<accession>A0A9W6EZQ0</accession>
<feature type="region of interest" description="Disordered" evidence="3">
    <location>
        <begin position="643"/>
        <end position="671"/>
    </location>
</feature>
<keyword evidence="1" id="KW-0547">Nucleotide-binding</keyword>
<dbReference type="InterPro" id="IPR050117">
    <property type="entry name" value="MAPK"/>
</dbReference>
<dbReference type="PROSITE" id="PS50011">
    <property type="entry name" value="PROTEIN_KINASE_DOM"/>
    <property type="match status" value="1"/>
</dbReference>
<dbReference type="Proteomes" id="UP001165080">
    <property type="component" value="Unassembled WGS sequence"/>
</dbReference>
<dbReference type="InterPro" id="IPR000719">
    <property type="entry name" value="Prot_kinase_dom"/>
</dbReference>
<comment type="caution">
    <text evidence="5">The sequence shown here is derived from an EMBL/GenBank/DDBJ whole genome shotgun (WGS) entry which is preliminary data.</text>
</comment>
<organism evidence="5 6">
    <name type="scientific">Pleodorina starrii</name>
    <dbReference type="NCBI Taxonomy" id="330485"/>
    <lineage>
        <taxon>Eukaryota</taxon>
        <taxon>Viridiplantae</taxon>
        <taxon>Chlorophyta</taxon>
        <taxon>core chlorophytes</taxon>
        <taxon>Chlorophyceae</taxon>
        <taxon>CS clade</taxon>
        <taxon>Chlamydomonadales</taxon>
        <taxon>Volvocaceae</taxon>
        <taxon>Pleodorina</taxon>
    </lineage>
</organism>
<keyword evidence="2" id="KW-0067">ATP-binding</keyword>
<evidence type="ECO:0000313" key="6">
    <source>
        <dbReference type="Proteomes" id="UP001165080"/>
    </source>
</evidence>
<dbReference type="EMBL" id="BRXU01000003">
    <property type="protein sequence ID" value="GLC50520.1"/>
    <property type="molecule type" value="Genomic_DNA"/>
</dbReference>
<feature type="domain" description="Protein kinase" evidence="4">
    <location>
        <begin position="7"/>
        <end position="361"/>
    </location>
</feature>
<dbReference type="AlphaFoldDB" id="A0A9W6EZQ0"/>
<dbReference type="Gene3D" id="3.30.200.20">
    <property type="entry name" value="Phosphorylase Kinase, domain 1"/>
    <property type="match status" value="1"/>
</dbReference>
<protein>
    <recommendedName>
        <fullName evidence="4">Protein kinase domain-containing protein</fullName>
    </recommendedName>
</protein>